<evidence type="ECO:0000313" key="2">
    <source>
        <dbReference type="Proteomes" id="UP000326924"/>
    </source>
</evidence>
<organism evidence="1 2">
    <name type="scientific">Sphaerosporella brunnea</name>
    <dbReference type="NCBI Taxonomy" id="1250544"/>
    <lineage>
        <taxon>Eukaryota</taxon>
        <taxon>Fungi</taxon>
        <taxon>Dikarya</taxon>
        <taxon>Ascomycota</taxon>
        <taxon>Pezizomycotina</taxon>
        <taxon>Pezizomycetes</taxon>
        <taxon>Pezizales</taxon>
        <taxon>Pyronemataceae</taxon>
        <taxon>Sphaerosporella</taxon>
    </lineage>
</organism>
<evidence type="ECO:0000313" key="1">
    <source>
        <dbReference type="EMBL" id="KAA8902900.1"/>
    </source>
</evidence>
<sequence length="225" mass="25523">MWNEIKQQHKQDLTHIQSRLPDFLTIHLVWIDPLQCNVYKDHHIIHGSSTQLNPIEIHAVVDINSFPPSLYKKMDSCTHRLSFLDLNSLDFVFLQCDGYKNGAKVQLGKSVSIFQAHPNQRGYIDATGNIPARRYREPGEGLAILFNKHTSTHLLTWIIWILTSPQAFAWPDLSMNGITTSKTGVAVEQPSGEITLYQGGYLLHTNSITDHLNQDKLCAQAYHVP</sequence>
<dbReference type="EMBL" id="VXIS01000125">
    <property type="protein sequence ID" value="KAA8902900.1"/>
    <property type="molecule type" value="Genomic_DNA"/>
</dbReference>
<dbReference type="InParanoid" id="A0A5J5ETR0"/>
<gene>
    <name evidence="1" type="ORF">FN846DRAFT_891343</name>
</gene>
<protein>
    <submittedName>
        <fullName evidence="1">Uncharacterized protein</fullName>
    </submittedName>
</protein>
<accession>A0A5J5ETR0</accession>
<proteinExistence type="predicted"/>
<name>A0A5J5ETR0_9PEZI</name>
<keyword evidence="2" id="KW-1185">Reference proteome</keyword>
<comment type="caution">
    <text evidence="1">The sequence shown here is derived from an EMBL/GenBank/DDBJ whole genome shotgun (WGS) entry which is preliminary data.</text>
</comment>
<dbReference type="Proteomes" id="UP000326924">
    <property type="component" value="Unassembled WGS sequence"/>
</dbReference>
<dbReference type="AlphaFoldDB" id="A0A5J5ETR0"/>
<reference evidence="1 2" key="1">
    <citation type="submission" date="2019-09" db="EMBL/GenBank/DDBJ databases">
        <title>Draft genome of the ectomycorrhizal ascomycete Sphaerosporella brunnea.</title>
        <authorList>
            <consortium name="DOE Joint Genome Institute"/>
            <person name="Benucci G.M."/>
            <person name="Marozzi G."/>
            <person name="Antonielli L."/>
            <person name="Sanchez S."/>
            <person name="Marco P."/>
            <person name="Wang X."/>
            <person name="Falini L.B."/>
            <person name="Barry K."/>
            <person name="Haridas S."/>
            <person name="Lipzen A."/>
            <person name="Labutti K."/>
            <person name="Grigoriev I.V."/>
            <person name="Murat C."/>
            <person name="Martin F."/>
            <person name="Albertini E."/>
            <person name="Donnini D."/>
            <person name="Bonito G."/>
        </authorList>
    </citation>
    <scope>NUCLEOTIDE SEQUENCE [LARGE SCALE GENOMIC DNA]</scope>
    <source>
        <strain evidence="1 2">Sb_GMNB300</strain>
    </source>
</reference>